<dbReference type="Gene3D" id="1.10.10.10">
    <property type="entry name" value="Winged helix-like DNA-binding domain superfamily/Winged helix DNA-binding domain"/>
    <property type="match status" value="1"/>
</dbReference>
<dbReference type="PROSITE" id="PS50043">
    <property type="entry name" value="HTH_LUXR_2"/>
    <property type="match status" value="1"/>
</dbReference>
<dbReference type="InterPro" id="IPR036693">
    <property type="entry name" value="TF_LuxR_autoind-bd_dom_sf"/>
</dbReference>
<dbReference type="InterPro" id="IPR005143">
    <property type="entry name" value="TF_LuxR_autoind-bd_dom"/>
</dbReference>
<comment type="caution">
    <text evidence="5">The sequence shown here is derived from an EMBL/GenBank/DDBJ whole genome shotgun (WGS) entry which is preliminary data.</text>
</comment>
<dbReference type="Pfam" id="PF03472">
    <property type="entry name" value="Autoind_bind"/>
    <property type="match status" value="1"/>
</dbReference>
<name>A0ABV7CP81_9GAMM</name>
<dbReference type="InterPro" id="IPR000792">
    <property type="entry name" value="Tscrpt_reg_LuxR_C"/>
</dbReference>
<keyword evidence="6" id="KW-1185">Reference proteome</keyword>
<dbReference type="SMART" id="SM00421">
    <property type="entry name" value="HTH_LUXR"/>
    <property type="match status" value="1"/>
</dbReference>
<dbReference type="Gene3D" id="3.30.450.80">
    <property type="entry name" value="Transcription factor LuxR-like, autoinducer-binding domain"/>
    <property type="match status" value="1"/>
</dbReference>
<dbReference type="PROSITE" id="PS00622">
    <property type="entry name" value="HTH_LUXR_1"/>
    <property type="match status" value="1"/>
</dbReference>
<evidence type="ECO:0000256" key="3">
    <source>
        <dbReference type="ARBA" id="ARBA00023163"/>
    </source>
</evidence>
<keyword evidence="3" id="KW-0804">Transcription</keyword>
<dbReference type="SUPFAM" id="SSF75516">
    <property type="entry name" value="Pheromone-binding domain of LuxR-like quorum-sensing transcription factors"/>
    <property type="match status" value="1"/>
</dbReference>
<organism evidence="5 6">
    <name type="scientific">Pseudoalteromonas fenneropenaei</name>
    <dbReference type="NCBI Taxonomy" id="1737459"/>
    <lineage>
        <taxon>Bacteria</taxon>
        <taxon>Pseudomonadati</taxon>
        <taxon>Pseudomonadota</taxon>
        <taxon>Gammaproteobacteria</taxon>
        <taxon>Alteromonadales</taxon>
        <taxon>Pseudoalteromonadaceae</taxon>
        <taxon>Pseudoalteromonas</taxon>
    </lineage>
</organism>
<evidence type="ECO:0000256" key="2">
    <source>
        <dbReference type="ARBA" id="ARBA00023125"/>
    </source>
</evidence>
<dbReference type="InterPro" id="IPR016032">
    <property type="entry name" value="Sig_transdc_resp-reg_C-effctor"/>
</dbReference>
<dbReference type="InterPro" id="IPR036388">
    <property type="entry name" value="WH-like_DNA-bd_sf"/>
</dbReference>
<dbReference type="PRINTS" id="PR00038">
    <property type="entry name" value="HTHLUXR"/>
</dbReference>
<dbReference type="PANTHER" id="PTHR44688:SF16">
    <property type="entry name" value="DNA-BINDING TRANSCRIPTIONAL ACTIVATOR DEVR_DOSR"/>
    <property type="match status" value="1"/>
</dbReference>
<evidence type="ECO:0000259" key="4">
    <source>
        <dbReference type="PROSITE" id="PS50043"/>
    </source>
</evidence>
<dbReference type="SUPFAM" id="SSF46894">
    <property type="entry name" value="C-terminal effector domain of the bipartite response regulators"/>
    <property type="match status" value="1"/>
</dbReference>
<evidence type="ECO:0000313" key="6">
    <source>
        <dbReference type="Proteomes" id="UP001595453"/>
    </source>
</evidence>
<feature type="domain" description="HTH luxR-type" evidence="4">
    <location>
        <begin position="177"/>
        <end position="242"/>
    </location>
</feature>
<keyword evidence="2" id="KW-0238">DNA-binding</keyword>
<keyword evidence="1" id="KW-0805">Transcription regulation</keyword>
<reference evidence="6" key="1">
    <citation type="journal article" date="2019" name="Int. J. Syst. Evol. Microbiol.">
        <title>The Global Catalogue of Microorganisms (GCM) 10K type strain sequencing project: providing services to taxonomists for standard genome sequencing and annotation.</title>
        <authorList>
            <consortium name="The Broad Institute Genomics Platform"/>
            <consortium name="The Broad Institute Genome Sequencing Center for Infectious Disease"/>
            <person name="Wu L."/>
            <person name="Ma J."/>
        </authorList>
    </citation>
    <scope>NUCLEOTIDE SEQUENCE [LARGE SCALE GENOMIC DNA]</scope>
    <source>
        <strain evidence="6">KCTC 42730</strain>
    </source>
</reference>
<dbReference type="RefSeq" id="WP_377127633.1">
    <property type="nucleotide sequence ID" value="NZ_JBHRSD010000039.1"/>
</dbReference>
<dbReference type="PANTHER" id="PTHR44688">
    <property type="entry name" value="DNA-BINDING TRANSCRIPTIONAL ACTIVATOR DEVR_DOSR"/>
    <property type="match status" value="1"/>
</dbReference>
<sequence length="244" mass="27867">MLNKDKLLQTLELVDSCVKSANDEGSVQTLLDKLDRLIPFKSAVIAIDFQHQFQLRSAQQLFSYNLDKAWQEIYFQRQFYTQDPVLQALGQANQLVDWQSAFANRQLSKNFSRDFQQLSLKYVGHQGISIVVNNHFGSTLLSLATHQPTDKETNQLFGYIAPHFHELFTREGSNQRNKLELPKLSARELETLQWTKEGKSNGDIAIILGISERTVKFHLANIFVKLNVVNRAQAIAKAMQFGIV</sequence>
<proteinExistence type="predicted"/>
<gene>
    <name evidence="5" type="ORF">ACFOEE_18025</name>
</gene>
<dbReference type="Proteomes" id="UP001595453">
    <property type="component" value="Unassembled WGS sequence"/>
</dbReference>
<dbReference type="Pfam" id="PF00196">
    <property type="entry name" value="GerE"/>
    <property type="match status" value="1"/>
</dbReference>
<protein>
    <submittedName>
        <fullName evidence="5">LuxR C-terminal-related transcriptional regulator</fullName>
    </submittedName>
</protein>
<dbReference type="EMBL" id="JBHRSD010000039">
    <property type="protein sequence ID" value="MFC3034408.1"/>
    <property type="molecule type" value="Genomic_DNA"/>
</dbReference>
<dbReference type="CDD" id="cd06170">
    <property type="entry name" value="LuxR_C_like"/>
    <property type="match status" value="1"/>
</dbReference>
<evidence type="ECO:0000256" key="1">
    <source>
        <dbReference type="ARBA" id="ARBA00023015"/>
    </source>
</evidence>
<accession>A0ABV7CP81</accession>
<evidence type="ECO:0000313" key="5">
    <source>
        <dbReference type="EMBL" id="MFC3034408.1"/>
    </source>
</evidence>